<dbReference type="EMBL" id="ML170313">
    <property type="protein sequence ID" value="TDL14705.1"/>
    <property type="molecule type" value="Genomic_DNA"/>
</dbReference>
<sequence>MGCTFPRLLLLHSHDSDGVIAILATCTSAVLATRCLFHFAECIPPKSGIYDKDAADERLLATIYDQLHVDDVWRGTPPYADWSSRAISYSSNPLRKRRRDAALHILRNTSVLDAVDRYLKHCRASTPLNIQTVSHIVWQLQGCFNGMQWLLWIDPDLISEAEKSLQFLRDPNQRSDDMATDRAECMISLVLFGLRMRKTRKEVWHGNRLIIISFLLSWLMKFQSEHGEHSEFVLETMNCLIGSSPLRQYANYCTYAVVDDAYLEPQLSVNKADLASQAKFISTVKDAVSTVNDVQPFAFPVVEPLIRLWGEFEHPESVALAIEAIDGNQWLVDNKFPLQRTVQELKDVSHPPTFTAKQFLLMVLFQTQNLERSKSTSDDPANNPSNFSGTYRVTASVADAVNEGDGAEIKNDGAVDETDGATGETHGAVGEGDGAADERGGSVGARNGEGDRTAGEIDGAANDSGETSSPTSRH</sequence>
<proteinExistence type="predicted"/>
<accession>A0A4Y7PHF9</accession>
<protein>
    <submittedName>
        <fullName evidence="2">Uncharacterized protein</fullName>
    </submittedName>
</protein>
<dbReference type="VEuPathDB" id="FungiDB:BD410DRAFT_845788"/>
<evidence type="ECO:0000256" key="1">
    <source>
        <dbReference type="SAM" id="MobiDB-lite"/>
    </source>
</evidence>
<keyword evidence="3" id="KW-1185">Reference proteome</keyword>
<gene>
    <name evidence="2" type="ORF">BD410DRAFT_845788</name>
</gene>
<feature type="region of interest" description="Disordered" evidence="1">
    <location>
        <begin position="403"/>
        <end position="474"/>
    </location>
</feature>
<evidence type="ECO:0000313" key="3">
    <source>
        <dbReference type="Proteomes" id="UP000294933"/>
    </source>
</evidence>
<feature type="compositionally biased region" description="Polar residues" evidence="1">
    <location>
        <begin position="464"/>
        <end position="474"/>
    </location>
</feature>
<evidence type="ECO:0000313" key="2">
    <source>
        <dbReference type="EMBL" id="TDL14705.1"/>
    </source>
</evidence>
<organism evidence="2 3">
    <name type="scientific">Rickenella mellea</name>
    <dbReference type="NCBI Taxonomy" id="50990"/>
    <lineage>
        <taxon>Eukaryota</taxon>
        <taxon>Fungi</taxon>
        <taxon>Dikarya</taxon>
        <taxon>Basidiomycota</taxon>
        <taxon>Agaricomycotina</taxon>
        <taxon>Agaricomycetes</taxon>
        <taxon>Hymenochaetales</taxon>
        <taxon>Rickenellaceae</taxon>
        <taxon>Rickenella</taxon>
    </lineage>
</organism>
<dbReference type="Proteomes" id="UP000294933">
    <property type="component" value="Unassembled WGS sequence"/>
</dbReference>
<name>A0A4Y7PHF9_9AGAM</name>
<dbReference type="AlphaFoldDB" id="A0A4Y7PHF9"/>
<reference evidence="2 3" key="1">
    <citation type="submission" date="2018-06" db="EMBL/GenBank/DDBJ databases">
        <title>A transcriptomic atlas of mushroom development highlights an independent origin of complex multicellularity.</title>
        <authorList>
            <consortium name="DOE Joint Genome Institute"/>
            <person name="Krizsan K."/>
            <person name="Almasi E."/>
            <person name="Merenyi Z."/>
            <person name="Sahu N."/>
            <person name="Viragh M."/>
            <person name="Koszo T."/>
            <person name="Mondo S."/>
            <person name="Kiss B."/>
            <person name="Balint B."/>
            <person name="Kues U."/>
            <person name="Barry K."/>
            <person name="Hegedus J.C."/>
            <person name="Henrissat B."/>
            <person name="Johnson J."/>
            <person name="Lipzen A."/>
            <person name="Ohm R."/>
            <person name="Nagy I."/>
            <person name="Pangilinan J."/>
            <person name="Yan J."/>
            <person name="Xiong Y."/>
            <person name="Grigoriev I.V."/>
            <person name="Hibbett D.S."/>
            <person name="Nagy L.G."/>
        </authorList>
    </citation>
    <scope>NUCLEOTIDE SEQUENCE [LARGE SCALE GENOMIC DNA]</scope>
    <source>
        <strain evidence="2 3">SZMC22713</strain>
    </source>
</reference>